<keyword evidence="8" id="KW-1133">Transmembrane helix</keyword>
<keyword evidence="16" id="KW-1185">Reference proteome</keyword>
<dbReference type="SUPFAM" id="SSF58069">
    <property type="entry name" value="Virus ectodomain"/>
    <property type="match status" value="1"/>
</dbReference>
<dbReference type="Gene3D" id="1.10.287.210">
    <property type="match status" value="1"/>
</dbReference>
<keyword evidence="10" id="KW-0564">Palmitate</keyword>
<dbReference type="InterPro" id="IPR018154">
    <property type="entry name" value="TLV/ENV_coat_polyprotein"/>
</dbReference>
<evidence type="ECO:0000313" key="16">
    <source>
        <dbReference type="Proteomes" id="UP000694620"/>
    </source>
</evidence>
<evidence type="ECO:0000256" key="11">
    <source>
        <dbReference type="ARBA" id="ARBA00023157"/>
    </source>
</evidence>
<organism evidence="15 16">
    <name type="scientific">Erpetoichthys calabaricus</name>
    <name type="common">Rope fish</name>
    <name type="synonym">Calamoichthys calabaricus</name>
    <dbReference type="NCBI Taxonomy" id="27687"/>
    <lineage>
        <taxon>Eukaryota</taxon>
        <taxon>Metazoa</taxon>
        <taxon>Chordata</taxon>
        <taxon>Craniata</taxon>
        <taxon>Vertebrata</taxon>
        <taxon>Euteleostomi</taxon>
        <taxon>Actinopterygii</taxon>
        <taxon>Polypteriformes</taxon>
        <taxon>Polypteridae</taxon>
        <taxon>Erpetoichthys</taxon>
    </lineage>
</organism>
<keyword evidence="11" id="KW-1015">Disulfide bond</keyword>
<keyword evidence="14" id="KW-0732">Signal</keyword>
<comment type="subcellular location">
    <subcellularLocation>
        <location evidence="1">Host cell membrane</location>
        <topology evidence="1">Single-pass type I membrane protein</topology>
    </subcellularLocation>
    <subcellularLocation>
        <location evidence="2">Host endomembrane system</location>
        <topology evidence="2">Peripheral membrane protein</topology>
    </subcellularLocation>
    <subcellularLocation>
        <location evidence="3">Virion membrane</location>
        <topology evidence="3">Single-pass type I membrane protein</topology>
    </subcellularLocation>
</comment>
<evidence type="ECO:0000256" key="3">
    <source>
        <dbReference type="ARBA" id="ARBA00004563"/>
    </source>
</evidence>
<evidence type="ECO:0000256" key="10">
    <source>
        <dbReference type="ARBA" id="ARBA00023139"/>
    </source>
</evidence>
<keyword evidence="12" id="KW-0325">Glycoprotein</keyword>
<dbReference type="Proteomes" id="UP000694620">
    <property type="component" value="Chromosome 5"/>
</dbReference>
<dbReference type="Ensembl" id="ENSECRT00000004786.1">
    <property type="protein sequence ID" value="ENSECRP00000004705.1"/>
    <property type="gene ID" value="ENSECRG00000003199.1"/>
</dbReference>
<feature type="signal peptide" evidence="14">
    <location>
        <begin position="1"/>
        <end position="18"/>
    </location>
</feature>
<evidence type="ECO:0000256" key="5">
    <source>
        <dbReference type="ARBA" id="ARBA00022581"/>
    </source>
</evidence>
<evidence type="ECO:0000256" key="9">
    <source>
        <dbReference type="ARBA" id="ARBA00023136"/>
    </source>
</evidence>
<keyword evidence="13" id="KW-0449">Lipoprotein</keyword>
<reference evidence="15" key="2">
    <citation type="submission" date="2025-08" db="UniProtKB">
        <authorList>
            <consortium name="Ensembl"/>
        </authorList>
    </citation>
    <scope>IDENTIFICATION</scope>
</reference>
<evidence type="ECO:0000256" key="2">
    <source>
        <dbReference type="ARBA" id="ARBA00004531"/>
    </source>
</evidence>
<evidence type="ECO:0000256" key="7">
    <source>
        <dbReference type="ARBA" id="ARBA00022870"/>
    </source>
</evidence>
<dbReference type="GeneTree" id="ENSGT00530000064449"/>
<evidence type="ECO:0000256" key="12">
    <source>
        <dbReference type="ARBA" id="ARBA00023180"/>
    </source>
</evidence>
<evidence type="ECO:0000256" key="6">
    <source>
        <dbReference type="ARBA" id="ARBA00022692"/>
    </source>
</evidence>
<protein>
    <submittedName>
        <fullName evidence="15">Uncharacterized protein</fullName>
    </submittedName>
</protein>
<dbReference type="Pfam" id="PF00429">
    <property type="entry name" value="TLV_coat"/>
    <property type="match status" value="1"/>
</dbReference>
<reference evidence="15" key="1">
    <citation type="submission" date="2021-06" db="EMBL/GenBank/DDBJ databases">
        <authorList>
            <consortium name="Wellcome Sanger Institute Data Sharing"/>
        </authorList>
    </citation>
    <scope>NUCLEOTIDE SEQUENCE [LARGE SCALE GENOMIC DNA]</scope>
</reference>
<proteinExistence type="predicted"/>
<evidence type="ECO:0000313" key="15">
    <source>
        <dbReference type="Ensembl" id="ENSECRP00000004705.1"/>
    </source>
</evidence>
<evidence type="ECO:0000256" key="1">
    <source>
        <dbReference type="ARBA" id="ARBA00004402"/>
    </source>
</evidence>
<name>A0A8C4RNI6_ERPCA</name>
<evidence type="ECO:0000256" key="13">
    <source>
        <dbReference type="ARBA" id="ARBA00023288"/>
    </source>
</evidence>
<accession>A0A8C4RNI6</accession>
<dbReference type="AlphaFoldDB" id="A0A8C4RNI6"/>
<keyword evidence="9" id="KW-0472">Membrane</keyword>
<evidence type="ECO:0000256" key="8">
    <source>
        <dbReference type="ARBA" id="ARBA00022989"/>
    </source>
</evidence>
<keyword evidence="7" id="KW-1043">Host membrane</keyword>
<reference evidence="15" key="3">
    <citation type="submission" date="2025-09" db="UniProtKB">
        <authorList>
            <consortium name="Ensembl"/>
        </authorList>
    </citation>
    <scope>IDENTIFICATION</scope>
</reference>
<feature type="chain" id="PRO_5034450500" evidence="14">
    <location>
        <begin position="19"/>
        <end position="553"/>
    </location>
</feature>
<dbReference type="PANTHER" id="PTHR10424:SF81">
    <property type="entry name" value="ERVV2 PROTEIN"/>
    <property type="match status" value="1"/>
</dbReference>
<dbReference type="PANTHER" id="PTHR10424">
    <property type="entry name" value="VIRAL ENVELOPE PROTEIN"/>
    <property type="match status" value="1"/>
</dbReference>
<sequence>MAILKLISVLCFVTFSGGQRSTGGDSLLYQIKLANNEKYPNISLTTGITATVRVDFCYIVDCGDGRQTDWVWSDKYVCVSSPTNAEDWCKSWGLVFSNTGPHDWGYTPYKAKEHDLKNRFSIIKGHANLACEPGECNPLIITFKDPSIHDTGTYVLGAYVSGKDPLGKFNLIVTNPPLNISSGASNLNITFPPVPNTTDSDNPVQHISYLNITTLSHTFFLETGHGDQNRWLQWILYSARQVNQSDCYACATARPHLGTTPFPLTNLSDPTGFPCLLYLFTTPSPIHTECNTLHTLFPPVPPTTPPMFRPYQGNYTCFQRISPNKTAISLGAPPSPYCSVTHNVSSDETHNSTLSANISIAWFTSQIIARADVWWMCKRSKLLDILPPDWTGTCTLVQLVMPFRLLPLHGQQPSPAPHPHRVRRALPISLANFSLHGPGVYIDSIGVPRGVPNKFKGRDQVAAGFESIFPLVTINKNVDWTNYLYYNQQRFLNFTKEAVEGIHEQLDKTSLMTWQNRLALDMLLAEKGGVCAMFGDTCCTYIPNNTAPDGSIT</sequence>
<keyword evidence="6" id="KW-0812">Transmembrane</keyword>
<keyword evidence="5" id="KW-0945">Host-virus interaction</keyword>
<evidence type="ECO:0000256" key="14">
    <source>
        <dbReference type="SAM" id="SignalP"/>
    </source>
</evidence>
<keyword evidence="4" id="KW-1032">Host cell membrane</keyword>
<evidence type="ECO:0000256" key="4">
    <source>
        <dbReference type="ARBA" id="ARBA00022511"/>
    </source>
</evidence>